<keyword evidence="1" id="KW-0472">Membrane</keyword>
<evidence type="ECO:0000313" key="4">
    <source>
        <dbReference type="EMBL" id="TDG88963.1"/>
    </source>
</evidence>
<evidence type="ECO:0000313" key="6">
    <source>
        <dbReference type="Proteomes" id="UP000216802"/>
    </source>
</evidence>
<keyword evidence="1" id="KW-1133">Transmembrane helix</keyword>
<dbReference type="InterPro" id="IPR025962">
    <property type="entry name" value="SdpI/YhfL"/>
</dbReference>
<feature type="transmembrane region" description="Helical" evidence="1">
    <location>
        <begin position="76"/>
        <end position="92"/>
    </location>
</feature>
<dbReference type="Proteomes" id="UP000214739">
    <property type="component" value="Unassembled WGS sequence"/>
</dbReference>
<dbReference type="EMBL" id="NCXI01000026">
    <property type="protein sequence ID" value="PAK84592.1"/>
    <property type="molecule type" value="Genomic_DNA"/>
</dbReference>
<feature type="transmembrane region" description="Helical" evidence="1">
    <location>
        <begin position="51"/>
        <end position="70"/>
    </location>
</feature>
<evidence type="ECO:0000256" key="1">
    <source>
        <dbReference type="SAM" id="Phobius"/>
    </source>
</evidence>
<evidence type="ECO:0000313" key="2">
    <source>
        <dbReference type="EMBL" id="GAW72922.1"/>
    </source>
</evidence>
<dbReference type="OrthoDB" id="9965156at2"/>
<evidence type="ECO:0000313" key="7">
    <source>
        <dbReference type="Proteomes" id="UP000294668"/>
    </source>
</evidence>
<reference evidence="4" key="4">
    <citation type="submission" date="2019-02" db="EMBL/GenBank/DDBJ databases">
        <authorList>
            <person name="Buron G."/>
            <person name="Chaylann A."/>
            <person name="Dolejs I."/>
            <person name="Forster J."/>
            <person name="Miks M.H."/>
        </authorList>
    </citation>
    <scope>NUCLEOTIDE SEQUENCE</scope>
    <source>
        <strain evidence="4">DSM 10551</strain>
    </source>
</reference>
<proteinExistence type="predicted"/>
<reference evidence="4 7" key="3">
    <citation type="journal article" date="2019" name="Appl. Microbiol. Biotechnol.">
        <title>Uncovering carbohydrate metabolism through a genotype-phenotype association study of 56 lactic acid bacteria genomes.</title>
        <authorList>
            <person name="Buron-Moles G."/>
            <person name="Chailyan A."/>
            <person name="Dolejs I."/>
            <person name="Forster J."/>
            <person name="Miks M.H."/>
        </authorList>
    </citation>
    <scope>NUCLEOTIDE SEQUENCE [LARGE SCALE GENOMIC DNA]</scope>
    <source>
        <strain evidence="4 7">DSM 10551</strain>
    </source>
</reference>
<keyword evidence="1" id="KW-0812">Transmembrane</keyword>
<dbReference type="Proteomes" id="UP000216802">
    <property type="component" value="Unassembled WGS sequence"/>
</dbReference>
<evidence type="ECO:0008006" key="8">
    <source>
        <dbReference type="Google" id="ProtNLM"/>
    </source>
</evidence>
<reference evidence="3 6" key="2">
    <citation type="submission" date="2017-04" db="EMBL/GenBank/DDBJ databases">
        <title>Kefir bacterial isolates.</title>
        <authorList>
            <person name="Kim Y."/>
            <person name="Blasche S."/>
            <person name="Patil K.R."/>
        </authorList>
    </citation>
    <scope>NUCLEOTIDE SEQUENCE [LARGE SCALE GENOMIC DNA]</scope>
    <source>
        <strain evidence="3 6">OG2</strain>
    </source>
</reference>
<accession>A0A269YGD2</accession>
<comment type="caution">
    <text evidence="3">The sequence shown here is derived from an EMBL/GenBank/DDBJ whole genome shotgun (WGS) entry which is preliminary data.</text>
</comment>
<dbReference type="EMBL" id="BDGB01000103">
    <property type="protein sequence ID" value="GAW72922.1"/>
    <property type="molecule type" value="Genomic_DNA"/>
</dbReference>
<name>A0A269YGD2_9LACO</name>
<dbReference type="Pfam" id="PF13630">
    <property type="entry name" value="SdpI"/>
    <property type="match status" value="1"/>
</dbReference>
<evidence type="ECO:0000313" key="3">
    <source>
        <dbReference type="EMBL" id="PAK84592.1"/>
    </source>
</evidence>
<gene>
    <name evidence="3" type="ORF">B8W98_04945</name>
    <name evidence="4" type="ORF">C5L28_000785</name>
    <name evidence="2" type="ORF">LPKJCM_02055</name>
</gene>
<dbReference type="RefSeq" id="WP_057961493.1">
    <property type="nucleotide sequence ID" value="NZ_BAAAXO010000078.1"/>
</dbReference>
<dbReference type="Proteomes" id="UP000294668">
    <property type="component" value="Unassembled WGS sequence"/>
</dbReference>
<keyword evidence="7" id="KW-1185">Reference proteome</keyword>
<dbReference type="AlphaFoldDB" id="A0A269YGD2"/>
<evidence type="ECO:0000313" key="5">
    <source>
        <dbReference type="Proteomes" id="UP000214739"/>
    </source>
</evidence>
<reference evidence="2 5" key="1">
    <citation type="journal article" date="2017" name="Biosci Microbiota Food Health">
        <title>Genomic characterization reconfirms the taxonomic status of Lactobacillus parakefiri.</title>
        <authorList>
            <person name="Tanizawa Y."/>
            <person name="Kobayashi H."/>
            <person name="Kaminuma E."/>
            <person name="Sakamoto M."/>
            <person name="Ohkuma M."/>
            <person name="Nakamura Y."/>
            <person name="Arita M."/>
            <person name="Tohno M."/>
        </authorList>
    </citation>
    <scope>NUCLEOTIDE SEQUENCE [LARGE SCALE GENOMIC DNA]</scope>
    <source>
        <strain evidence="2 5">JCM 8573</strain>
    </source>
</reference>
<sequence length="101" mass="11663">MGIEFAGLILLIFIGAAIYYYFGSREPSRIVGYRTPQSRSTKEKWQASQKWFYSWGIACQVVLVVINLFVSLSITSNVVILLVYILLISWVIESRLRKMDH</sequence>
<organism evidence="3 6">
    <name type="scientific">Lentilactobacillus parakefiri</name>
    <dbReference type="NCBI Taxonomy" id="152332"/>
    <lineage>
        <taxon>Bacteria</taxon>
        <taxon>Bacillati</taxon>
        <taxon>Bacillota</taxon>
        <taxon>Bacilli</taxon>
        <taxon>Lactobacillales</taxon>
        <taxon>Lactobacillaceae</taxon>
        <taxon>Lentilactobacillus</taxon>
    </lineage>
</organism>
<dbReference type="EMBL" id="PUFL01000083">
    <property type="protein sequence ID" value="TDG88963.1"/>
    <property type="molecule type" value="Genomic_DNA"/>
</dbReference>
<feature type="transmembrane region" description="Helical" evidence="1">
    <location>
        <begin position="6"/>
        <end position="22"/>
    </location>
</feature>
<protein>
    <recommendedName>
        <fullName evidence="8">SdpI family protein</fullName>
    </recommendedName>
</protein>